<dbReference type="Pfam" id="PF03101">
    <property type="entry name" value="FAR1"/>
    <property type="match status" value="1"/>
</dbReference>
<dbReference type="PANTHER" id="PTHR47718:SF18">
    <property type="entry name" value="PROTEIN FAR1-RELATED SEQUENCE 5-LIKE"/>
    <property type="match status" value="1"/>
</dbReference>
<keyword evidence="5" id="KW-1185">Reference proteome</keyword>
<evidence type="ECO:0000313" key="4">
    <source>
        <dbReference type="EMBL" id="CAH9053482.1"/>
    </source>
</evidence>
<protein>
    <recommendedName>
        <fullName evidence="3">SWIM-type domain-containing protein</fullName>
    </recommendedName>
</protein>
<dbReference type="GO" id="GO:0008270">
    <property type="term" value="F:zinc ion binding"/>
    <property type="evidence" value="ECO:0007669"/>
    <property type="project" value="UniProtKB-KW"/>
</dbReference>
<evidence type="ECO:0000259" key="3">
    <source>
        <dbReference type="PROSITE" id="PS50966"/>
    </source>
</evidence>
<dbReference type="PANTHER" id="PTHR47718">
    <property type="entry name" value="OS01G0519700 PROTEIN"/>
    <property type="match status" value="1"/>
</dbReference>
<comment type="caution">
    <text evidence="4">The sequence shown here is derived from an EMBL/GenBank/DDBJ whole genome shotgun (WGS) entry which is preliminary data.</text>
</comment>
<dbReference type="PROSITE" id="PS50966">
    <property type="entry name" value="ZF_SWIM"/>
    <property type="match status" value="1"/>
</dbReference>
<feature type="region of interest" description="Disordered" evidence="2">
    <location>
        <begin position="20"/>
        <end position="47"/>
    </location>
</feature>
<dbReference type="Proteomes" id="UP001152484">
    <property type="component" value="Unassembled WGS sequence"/>
</dbReference>
<dbReference type="Pfam" id="PF04434">
    <property type="entry name" value="SWIM"/>
    <property type="match status" value="1"/>
</dbReference>
<dbReference type="InterPro" id="IPR007527">
    <property type="entry name" value="Znf_SWIM"/>
</dbReference>
<evidence type="ECO:0000256" key="2">
    <source>
        <dbReference type="SAM" id="MobiDB-lite"/>
    </source>
</evidence>
<accession>A0A9P0YGL3</accession>
<dbReference type="InterPro" id="IPR018289">
    <property type="entry name" value="MULE_transposase_dom"/>
</dbReference>
<sequence>MSFSVVSDEHTECSNNDAEAHVFPEHPESSHAIPDTEKKKQRRRRVSNRVGCKAHIRLRLGGLKGYVITLFEEHHNHPMSSLDARPFLKVNRKLDLGHQKFVLNCAKANIGTMKSYRLYKETVGGYCNIGATTVDFKNFKRDLKAYIFGVDAQMLIDKLFRKQETCSAYIFEYDVDESDQLTRLFWANPICRKNYAFFGDVLSFDVTYGTNRYNMVFAPFTGVDNHKKCVTFGAGLLFKEDVESYVWLFRCFLNAMGHAPKCIVTDQDPSMKIAIEKVFPNSRHHYCMWHIMSKLTEKVGPTLSSNEEFLSKLNSVVWSNYLSPEDFQKEWMQVIVEYDLVSHTWLSHMFSIRRYWIPGFFRDLFMADLLRTTSRSESENNFFGEFTNPNFSLIEFFMQFESAMDAQRHKNSKLNHVSESCTPVHSTPLPIEKHASSIYTISIFYEIQKEICSACFSCSVLSVQEVNGVREYAINDERGMIFNVVRSLIASTTTCSCKDFDRVGLVCRHMFVVFKDLKLHTIPAEFVLSRWCKNSIIKPMFDIGNSVFDQCVTNEERKLHVNRLWSDIHCCVALIEDKPVLFEQLAQVIKEQKSILLSSENESAHVTRKTSVIQQFCGSAAPSEVTVLPPQQARNKGCGKRIKGGKEVAIQSKKKLRLCRTCNEMYHHDSRNCP</sequence>
<dbReference type="InterPro" id="IPR004330">
    <property type="entry name" value="FAR1_DNA_bnd_dom"/>
</dbReference>
<dbReference type="OrthoDB" id="1511896at2759"/>
<dbReference type="EMBL" id="CAMAPE010000002">
    <property type="protein sequence ID" value="CAH9053482.1"/>
    <property type="molecule type" value="Genomic_DNA"/>
</dbReference>
<evidence type="ECO:0000313" key="5">
    <source>
        <dbReference type="Proteomes" id="UP001152484"/>
    </source>
</evidence>
<feature type="domain" description="SWIM-type" evidence="3">
    <location>
        <begin position="482"/>
        <end position="518"/>
    </location>
</feature>
<keyword evidence="1" id="KW-0863">Zinc-finger</keyword>
<gene>
    <name evidence="4" type="ORF">CEURO_LOCUS510</name>
</gene>
<dbReference type="Pfam" id="PF10551">
    <property type="entry name" value="MULE"/>
    <property type="match status" value="1"/>
</dbReference>
<keyword evidence="1" id="KW-0862">Zinc</keyword>
<feature type="compositionally biased region" description="Basic and acidic residues" evidence="2">
    <location>
        <begin position="20"/>
        <end position="38"/>
    </location>
</feature>
<dbReference type="AlphaFoldDB" id="A0A9P0YGL3"/>
<feature type="non-terminal residue" evidence="4">
    <location>
        <position position="1"/>
    </location>
</feature>
<organism evidence="4 5">
    <name type="scientific">Cuscuta europaea</name>
    <name type="common">European dodder</name>
    <dbReference type="NCBI Taxonomy" id="41803"/>
    <lineage>
        <taxon>Eukaryota</taxon>
        <taxon>Viridiplantae</taxon>
        <taxon>Streptophyta</taxon>
        <taxon>Embryophyta</taxon>
        <taxon>Tracheophyta</taxon>
        <taxon>Spermatophyta</taxon>
        <taxon>Magnoliopsida</taxon>
        <taxon>eudicotyledons</taxon>
        <taxon>Gunneridae</taxon>
        <taxon>Pentapetalae</taxon>
        <taxon>asterids</taxon>
        <taxon>lamiids</taxon>
        <taxon>Solanales</taxon>
        <taxon>Convolvulaceae</taxon>
        <taxon>Cuscuteae</taxon>
        <taxon>Cuscuta</taxon>
        <taxon>Cuscuta subgen. Cuscuta</taxon>
    </lineage>
</organism>
<evidence type="ECO:0000256" key="1">
    <source>
        <dbReference type="PROSITE-ProRule" id="PRU00325"/>
    </source>
</evidence>
<name>A0A9P0YGL3_CUSEU</name>
<proteinExistence type="predicted"/>
<reference evidence="4" key="1">
    <citation type="submission" date="2022-07" db="EMBL/GenBank/DDBJ databases">
        <authorList>
            <person name="Macas J."/>
            <person name="Novak P."/>
            <person name="Neumann P."/>
        </authorList>
    </citation>
    <scope>NUCLEOTIDE SEQUENCE</scope>
</reference>
<keyword evidence="1" id="KW-0479">Metal-binding</keyword>